<dbReference type="Pfam" id="PF09148">
    <property type="entry name" value="DUF1934"/>
    <property type="match status" value="1"/>
</dbReference>
<reference evidence="1 2" key="1">
    <citation type="submission" date="2023-02" db="EMBL/GenBank/DDBJ databases">
        <title>Genome sequence of Lacticaseibacillus sp. KACC 23028.</title>
        <authorList>
            <person name="Kim S."/>
            <person name="Heo J."/>
            <person name="Kwon S.-W."/>
        </authorList>
    </citation>
    <scope>NUCLEOTIDE SEQUENCE [LARGE SCALE GENOMIC DNA]</scope>
    <source>
        <strain evidence="1 2">KACC 23028</strain>
    </source>
</reference>
<name>A0ABY7WSD9_9LACO</name>
<proteinExistence type="predicted"/>
<dbReference type="Proteomes" id="UP001220377">
    <property type="component" value="Chromosome"/>
</dbReference>
<protein>
    <submittedName>
        <fullName evidence="1">DUF1934 domain-containing protein</fullName>
    </submittedName>
</protein>
<dbReference type="RefSeq" id="WP_274261025.1">
    <property type="nucleotide sequence ID" value="NZ_CP117884.1"/>
</dbReference>
<dbReference type="EMBL" id="CP117884">
    <property type="protein sequence ID" value="WDF83100.1"/>
    <property type="molecule type" value="Genomic_DNA"/>
</dbReference>
<dbReference type="InterPro" id="IPR012674">
    <property type="entry name" value="Calycin"/>
</dbReference>
<gene>
    <name evidence="1" type="ORF">PQ472_02380</name>
</gene>
<sequence length="145" mass="16527">MDLSHGIPVRVQMETWVSQDEHQEHHQFDEPGQLVKLGDALYVRYVEPTEDHMPVTVKIKGDNAVELTRGSADGDTRLHMQFIAEKEVTAQYRTPYGVIPVTTITPRMDVVIEDNQASGQVYVEYRLIADNQPIGDYRMRLIFGA</sequence>
<dbReference type="SUPFAM" id="SSF50814">
    <property type="entry name" value="Lipocalins"/>
    <property type="match status" value="1"/>
</dbReference>
<evidence type="ECO:0000313" key="2">
    <source>
        <dbReference type="Proteomes" id="UP001220377"/>
    </source>
</evidence>
<keyword evidence="2" id="KW-1185">Reference proteome</keyword>
<dbReference type="Gene3D" id="2.40.128.20">
    <property type="match status" value="1"/>
</dbReference>
<accession>A0ABY7WSD9</accession>
<organism evidence="1 2">
    <name type="scientific">Lacticaseibacillus pabuli</name>
    <dbReference type="NCBI Taxonomy" id="3025672"/>
    <lineage>
        <taxon>Bacteria</taxon>
        <taxon>Bacillati</taxon>
        <taxon>Bacillota</taxon>
        <taxon>Bacilli</taxon>
        <taxon>Lactobacillales</taxon>
        <taxon>Lactobacillaceae</taxon>
        <taxon>Lacticaseibacillus</taxon>
    </lineage>
</organism>
<evidence type="ECO:0000313" key="1">
    <source>
        <dbReference type="EMBL" id="WDF83100.1"/>
    </source>
</evidence>
<dbReference type="InterPro" id="IPR015231">
    <property type="entry name" value="DUF1934"/>
</dbReference>